<comment type="caution">
    <text evidence="2">The sequence shown here is derived from an EMBL/GenBank/DDBJ whole genome shotgun (WGS) entry which is preliminary data.</text>
</comment>
<evidence type="ECO:0000313" key="2">
    <source>
        <dbReference type="EMBL" id="CAG8971247.1"/>
    </source>
</evidence>
<evidence type="ECO:0000313" key="3">
    <source>
        <dbReference type="Proteomes" id="UP000701801"/>
    </source>
</evidence>
<dbReference type="AlphaFoldDB" id="A0A9N9LEM1"/>
<gene>
    <name evidence="2" type="ORF">HYALB_00001413</name>
</gene>
<dbReference type="Proteomes" id="UP000701801">
    <property type="component" value="Unassembled WGS sequence"/>
</dbReference>
<name>A0A9N9LEM1_9HELO</name>
<sequence>MAPGSRYRMRAAQGQLSEHHEPEDGPSGTKTETPSPSTPQIGLPLSPLAPTKPEMAGGVRSQNAKEAEVNPEKTGIGAEIYATQASPSVKRTSGPGHPKAETDHHTGSTRPEKTDFVARQMISSALGIKVDHKKDGKTLAVKKALRMNKREDRLSTWDDLLSKQDKSTNEPSS</sequence>
<dbReference type="OrthoDB" id="3565034at2759"/>
<keyword evidence="3" id="KW-1185">Reference proteome</keyword>
<proteinExistence type="predicted"/>
<reference evidence="2" key="1">
    <citation type="submission" date="2021-07" db="EMBL/GenBank/DDBJ databases">
        <authorList>
            <person name="Durling M."/>
        </authorList>
    </citation>
    <scope>NUCLEOTIDE SEQUENCE</scope>
</reference>
<organism evidence="2 3">
    <name type="scientific">Hymenoscyphus albidus</name>
    <dbReference type="NCBI Taxonomy" id="595503"/>
    <lineage>
        <taxon>Eukaryota</taxon>
        <taxon>Fungi</taxon>
        <taxon>Dikarya</taxon>
        <taxon>Ascomycota</taxon>
        <taxon>Pezizomycotina</taxon>
        <taxon>Leotiomycetes</taxon>
        <taxon>Helotiales</taxon>
        <taxon>Helotiaceae</taxon>
        <taxon>Hymenoscyphus</taxon>
    </lineage>
</organism>
<feature type="region of interest" description="Disordered" evidence="1">
    <location>
        <begin position="1"/>
        <end position="115"/>
    </location>
</feature>
<protein>
    <submittedName>
        <fullName evidence="2">Uncharacterized protein</fullName>
    </submittedName>
</protein>
<feature type="compositionally biased region" description="Polar residues" evidence="1">
    <location>
        <begin position="28"/>
        <end position="40"/>
    </location>
</feature>
<feature type="region of interest" description="Disordered" evidence="1">
    <location>
        <begin position="150"/>
        <end position="173"/>
    </location>
</feature>
<feature type="compositionally biased region" description="Basic and acidic residues" evidence="1">
    <location>
        <begin position="98"/>
        <end position="115"/>
    </location>
</feature>
<evidence type="ECO:0000256" key="1">
    <source>
        <dbReference type="SAM" id="MobiDB-lite"/>
    </source>
</evidence>
<accession>A0A9N9LEM1</accession>
<dbReference type="EMBL" id="CAJVRM010000015">
    <property type="protein sequence ID" value="CAG8971247.1"/>
    <property type="molecule type" value="Genomic_DNA"/>
</dbReference>